<dbReference type="Gene3D" id="3.30.530.20">
    <property type="match status" value="1"/>
</dbReference>
<dbReference type="InterPro" id="IPR023393">
    <property type="entry name" value="START-like_dom_sf"/>
</dbReference>
<protein>
    <recommendedName>
        <fullName evidence="3">SRPBCC family protein</fullName>
    </recommendedName>
</protein>
<dbReference type="RefSeq" id="WP_090705199.1">
    <property type="nucleotide sequence ID" value="NZ_FNHH01000017.1"/>
</dbReference>
<dbReference type="Proteomes" id="UP000199226">
    <property type="component" value="Unassembled WGS sequence"/>
</dbReference>
<organism evidence="1 2">
    <name type="scientific">Daejeonella rubra</name>
    <dbReference type="NCBI Taxonomy" id="990371"/>
    <lineage>
        <taxon>Bacteria</taxon>
        <taxon>Pseudomonadati</taxon>
        <taxon>Bacteroidota</taxon>
        <taxon>Sphingobacteriia</taxon>
        <taxon>Sphingobacteriales</taxon>
        <taxon>Sphingobacteriaceae</taxon>
        <taxon>Daejeonella</taxon>
    </lineage>
</organism>
<keyword evidence="2" id="KW-1185">Reference proteome</keyword>
<reference evidence="2" key="1">
    <citation type="submission" date="2016-10" db="EMBL/GenBank/DDBJ databases">
        <authorList>
            <person name="Varghese N."/>
            <person name="Submissions S."/>
        </authorList>
    </citation>
    <scope>NUCLEOTIDE SEQUENCE [LARGE SCALE GENOMIC DNA]</scope>
    <source>
        <strain evidence="2">DSM 24536</strain>
    </source>
</reference>
<gene>
    <name evidence="1" type="ORF">SAMN05421813_1173</name>
</gene>
<evidence type="ECO:0008006" key="3">
    <source>
        <dbReference type="Google" id="ProtNLM"/>
    </source>
</evidence>
<dbReference type="SUPFAM" id="SSF55961">
    <property type="entry name" value="Bet v1-like"/>
    <property type="match status" value="1"/>
</dbReference>
<dbReference type="CDD" id="cd07812">
    <property type="entry name" value="SRPBCC"/>
    <property type="match status" value="1"/>
</dbReference>
<dbReference type="OrthoDB" id="1011799at2"/>
<proteinExistence type="predicted"/>
<dbReference type="AlphaFoldDB" id="A0A1G9UN85"/>
<sequence>MTIIESKVSINKPVNEVFDFLSDLNNHQQLMPENIYNWSSTKDEAKFTIQNMAKLALKVSSITKNKEIIVKPSEEAPFELELKWTVTEDGEGKTEATYTISADLNMMMKMIVSGPLQKLVDHEANALKTILSTK</sequence>
<accession>A0A1G9UN85</accession>
<dbReference type="EMBL" id="FNHH01000017">
    <property type="protein sequence ID" value="SDM61005.1"/>
    <property type="molecule type" value="Genomic_DNA"/>
</dbReference>
<evidence type="ECO:0000313" key="2">
    <source>
        <dbReference type="Proteomes" id="UP000199226"/>
    </source>
</evidence>
<evidence type="ECO:0000313" key="1">
    <source>
        <dbReference type="EMBL" id="SDM61005.1"/>
    </source>
</evidence>
<name>A0A1G9UN85_9SPHI</name>
<dbReference type="STRING" id="990371.SAMN05421813_1173"/>